<dbReference type="InterPro" id="IPR011990">
    <property type="entry name" value="TPR-like_helical_dom_sf"/>
</dbReference>
<dbReference type="PANTHER" id="PTHR12975:SF6">
    <property type="entry name" value="TRAFFICKING PROTEIN PARTICLE COMPLEX SUBUNIT 8"/>
    <property type="match status" value="1"/>
</dbReference>
<organism evidence="4 5">
    <name type="scientific">Apodemus speciosus</name>
    <name type="common">Large Japanese field mouse</name>
    <dbReference type="NCBI Taxonomy" id="105296"/>
    <lineage>
        <taxon>Eukaryota</taxon>
        <taxon>Metazoa</taxon>
        <taxon>Chordata</taxon>
        <taxon>Craniata</taxon>
        <taxon>Vertebrata</taxon>
        <taxon>Euteleostomi</taxon>
        <taxon>Mammalia</taxon>
        <taxon>Eutheria</taxon>
        <taxon>Euarchontoglires</taxon>
        <taxon>Glires</taxon>
        <taxon>Rodentia</taxon>
        <taxon>Myomorpha</taxon>
        <taxon>Muroidea</taxon>
        <taxon>Muridae</taxon>
        <taxon>Murinae</taxon>
        <taxon>Apodemus</taxon>
    </lineage>
</organism>
<dbReference type="Pfam" id="PF24542">
    <property type="entry name" value="Ig_TPPC8_C"/>
    <property type="match status" value="1"/>
</dbReference>
<dbReference type="InterPro" id="IPR058540">
    <property type="entry name" value="Ig_TPPC8_3rd"/>
</dbReference>
<evidence type="ECO:0000259" key="1">
    <source>
        <dbReference type="Pfam" id="PF24542"/>
    </source>
</evidence>
<dbReference type="Pfam" id="PF24545">
    <property type="entry name" value="Ig_TPPC8_1st"/>
    <property type="match status" value="1"/>
</dbReference>
<accession>A0ABQ0FQQ6</accession>
<feature type="domain" description="TPPC8 third Ig-like" evidence="3">
    <location>
        <begin position="1193"/>
        <end position="1270"/>
    </location>
</feature>
<dbReference type="SUPFAM" id="SSF48452">
    <property type="entry name" value="TPR-like"/>
    <property type="match status" value="1"/>
</dbReference>
<feature type="domain" description="TPPC8 first Ig-like" evidence="2">
    <location>
        <begin position="632"/>
        <end position="898"/>
    </location>
</feature>
<evidence type="ECO:0000313" key="4">
    <source>
        <dbReference type="EMBL" id="GAB1301480.1"/>
    </source>
</evidence>
<comment type="caution">
    <text evidence="4">The sequence shown here is derived from an EMBL/GenBank/DDBJ whole genome shotgun (WGS) entry which is preliminary data.</text>
</comment>
<evidence type="ECO:0000259" key="3">
    <source>
        <dbReference type="Pfam" id="PF24546"/>
    </source>
</evidence>
<dbReference type="Pfam" id="PF12739">
    <property type="entry name" value="TRAPPC-Trs85"/>
    <property type="match status" value="2"/>
</dbReference>
<sequence>MAQCVQSVQELIPDSFVPCVAALCSDEAERLTRLNHLSFAELLKPFSRLTSEVHMRDPNNQLHIIKNLKIAVSNIVTQPPQPGAIGKLLNDVVSGSQPAEGLVANVITAGDYDLNISAEPMEHSPKLIWPSSCLCNRYECLEAESIYEEMKQKYGTQGCYLLKINSRAPNRASDEQIPDPWSQYLQKNNIQNQESYEDGPCTMTSNGLPNNFRVHPLQVDQCGDPPNNTDGSDRAKSAASVHEIKKASAGVIRGACLTLTDHDRIRQFIQEFTFRGLLPHIEKTIRQLNDQLISRKGLSRSLFSATKKWFSGSKVPEKSINELKNTSGLLYPPEAPELQIRKMADLCFLVQHYDLAYSCYHTAKKDFLSDQAMLYAAGALEMAAVSAFLQPGAPRPYPAHYMDTAIQTYRDICKNMVLAERCVLLSAEILKSQSKYSEAAALLIRLTSEVGKCRARAWSGWLCGRDSDLRSALLLEQAAHCFINMKSPMVRKYAFHMVLAGHRFSKAGQKKHALRCYCQAMQVYKGKGWSLAEDHINFTIGRQSYTLRQLDNAVSAFRHILINESKQSAAQQGAFLREYLYVYKNVNQLSPDGPLPQLPLPYINSSATRVFFGHDRRPADGEKQAATHISLDQEYDSESSQQWRELEEHVVAVANKGVVPTGFYPTQYCLDSYSDNSRFPLAVVEEPITVEVAFRNPLKVPLLLSDLSLLWKFQPKDASGKDIEKVKERVTGEPEMIGTEVISEFLINSEESKVARLKLFPHHIGELHILGVVYNLGTIQGSVTVDGIGALPGCHTDNVHRDMSTITQENTTLYIQSGPLQSKALSSLQEDGIVSAYPSPCMRKHSLSMSVRGRQDLEIQGPRLNNTKEEKTSVKYGPDRRLDPIVTEEMPLLEWLLCGEIRKAYVEFVNVSKCPLTGLKVVSKRPEFFTFGGNTAALTPLSPSTSENCSAYKTVVTASPSLGTALVSTASSVDFGTGTGQQLEAIPVPLPDSVLLPGASIQLPMWLRGPDEEGVHEINFLFYYESVKKQPKKRHRILRHTAVICTSRSLNVRATVCRSNSLEGEEGQGGNMLVFVDVENTNTSEAGVKEFHMVQVSSSSKHWQLHKSVNISENRDAKLASREKGKFCFKAVRCKQKEGGIQSSEKYTFADIVFGNEQAVHSALSHTPLTLHFSKGMAKWPVQELCSHATTPGGIISSASPCADFFYRSLSSELKKTQDELSAYPEKHVAEDAVRLIEKCSEVDLSIVVLWKAYVVEDNKQLILEGQHHVVLRTLGKEAFSYSQRQEPPEMELLKFFRPENTTVSTRPSVEQLSNLIKTSLHYPESFHHPFHQKRVSLCSPGCPGTHSVDQAGLELRNPPASASQVLGLKVLCRVPVTLLLSNCSKADVDVIVDLRHKTTSPEALETHGSFTWLGQTQYKLQLRGRETHSLQLRACFVHTGVYNLGTPRVFAKLSDQVTVFETSQQNSMPALIIINNA</sequence>
<dbReference type="InterPro" id="IPR058541">
    <property type="entry name" value="Ig_TPPC8_1st"/>
</dbReference>
<protein>
    <submittedName>
        <fullName evidence="4">Trafficking protein particle complex 8</fullName>
    </submittedName>
</protein>
<keyword evidence="5" id="KW-1185">Reference proteome</keyword>
<dbReference type="Pfam" id="PF24546">
    <property type="entry name" value="Ig_TPPC8_3rd"/>
    <property type="match status" value="2"/>
</dbReference>
<dbReference type="EMBL" id="BAAFST010000018">
    <property type="protein sequence ID" value="GAB1301480.1"/>
    <property type="molecule type" value="Genomic_DNA"/>
</dbReference>
<feature type="domain" description="TPPC8 third Ig-like" evidence="3">
    <location>
        <begin position="1041"/>
        <end position="1162"/>
    </location>
</feature>
<evidence type="ECO:0000259" key="2">
    <source>
        <dbReference type="Pfam" id="PF24545"/>
    </source>
</evidence>
<name>A0ABQ0FQQ6_APOSI</name>
<dbReference type="InterPro" id="IPR057651">
    <property type="entry name" value="Ig_TPPC8_C"/>
</dbReference>
<feature type="domain" description="TPPC8 C-terminal Ig-like" evidence="1">
    <location>
        <begin position="1371"/>
        <end position="1454"/>
    </location>
</feature>
<dbReference type="PANTHER" id="PTHR12975">
    <property type="entry name" value="TRANSPORT PROTEIN TRAPP"/>
    <property type="match status" value="1"/>
</dbReference>
<reference evidence="4 5" key="1">
    <citation type="submission" date="2024-08" db="EMBL/GenBank/DDBJ databases">
        <title>The draft genome of Apodemus speciosus.</title>
        <authorList>
            <person name="Nabeshima K."/>
            <person name="Suzuki S."/>
            <person name="Onuma M."/>
        </authorList>
    </citation>
    <scope>NUCLEOTIDE SEQUENCE [LARGE SCALE GENOMIC DNA]</scope>
    <source>
        <strain evidence="4">IB14-021</strain>
    </source>
</reference>
<proteinExistence type="predicted"/>
<dbReference type="Proteomes" id="UP001623349">
    <property type="component" value="Unassembled WGS sequence"/>
</dbReference>
<evidence type="ECO:0000313" key="5">
    <source>
        <dbReference type="Proteomes" id="UP001623349"/>
    </source>
</evidence>
<dbReference type="InterPro" id="IPR024420">
    <property type="entry name" value="TRAPP_III_complex_Trs85"/>
</dbReference>
<gene>
    <name evidence="4" type="ORF">APTSU1_001671800</name>
</gene>